<dbReference type="SUPFAM" id="SSF56104">
    <property type="entry name" value="SAICAR synthase-like"/>
    <property type="match status" value="1"/>
</dbReference>
<dbReference type="VEuPathDB" id="FungiDB:PSTT_05387"/>
<evidence type="ECO:0000256" key="2">
    <source>
        <dbReference type="ARBA" id="ARBA00022679"/>
    </source>
</evidence>
<gene>
    <name evidence="5" type="ORF">PSTT_05387</name>
</gene>
<organism evidence="5 6">
    <name type="scientific">Puccinia striiformis</name>
    <dbReference type="NCBI Taxonomy" id="27350"/>
    <lineage>
        <taxon>Eukaryota</taxon>
        <taxon>Fungi</taxon>
        <taxon>Dikarya</taxon>
        <taxon>Basidiomycota</taxon>
        <taxon>Pucciniomycotina</taxon>
        <taxon>Pucciniomycetes</taxon>
        <taxon>Pucciniales</taxon>
        <taxon>Pucciniaceae</taxon>
        <taxon>Puccinia</taxon>
    </lineage>
</organism>
<dbReference type="VEuPathDB" id="FungiDB:PSHT_01005"/>
<evidence type="ECO:0000256" key="3">
    <source>
        <dbReference type="ARBA" id="ARBA00022777"/>
    </source>
</evidence>
<evidence type="ECO:0000256" key="4">
    <source>
        <dbReference type="RuleBase" id="RU363090"/>
    </source>
</evidence>
<keyword evidence="3 4" id="KW-0418">Kinase</keyword>
<evidence type="ECO:0000256" key="1">
    <source>
        <dbReference type="ARBA" id="ARBA00007374"/>
    </source>
</evidence>
<dbReference type="EMBL" id="PKSL01000040">
    <property type="protein sequence ID" value="POW11257.1"/>
    <property type="molecule type" value="Genomic_DNA"/>
</dbReference>
<evidence type="ECO:0000313" key="5">
    <source>
        <dbReference type="EMBL" id="POW11257.1"/>
    </source>
</evidence>
<dbReference type="GO" id="GO:0032958">
    <property type="term" value="P:inositol phosphate biosynthetic process"/>
    <property type="evidence" value="ECO:0007669"/>
    <property type="project" value="InterPro"/>
</dbReference>
<sequence>MSCENLHEFWDTFPWLILYLKSQLPSPVQMEGMIPKYTLHNNVNMRHNHFPHKHVSPKSATTVDGRVLSGKTSIEGVEQAAAVEKRPIPQAGGHQGRVLIDSTDPQRIIKKTKRNELKFYRSLVNQLERPLLPSDSDVWSDWRAKFFGPWNHKTEAEEVFITLENLTFRRSNLRTGQGDQDQLFNHPNVLDIKLGQKLHDDQATLEKKQRMSRVALETTTAEFGMRLTGAQLWDNVRGEYSGIPKSFGKTIDRTGTDLQIKFNTFFPISDPRLSRVSQEGLTYSSGGLPSGLLKQIIDRSIIPKIQRILTYLSSFNWRIYGASLLIIFEADFVTLDSILSSSHSSDHHVDQLLQDIASVKIIDFAHVQLADSPDPGLLKGLQSTLNLFYQLSLQLDSHLT</sequence>
<dbReference type="Proteomes" id="UP000239156">
    <property type="component" value="Unassembled WGS sequence"/>
</dbReference>
<dbReference type="AlphaFoldDB" id="A0A2S4VNW3"/>
<dbReference type="Pfam" id="PF03770">
    <property type="entry name" value="IPK"/>
    <property type="match status" value="1"/>
</dbReference>
<dbReference type="PANTHER" id="PTHR12400:SF108">
    <property type="entry name" value="KINASE"/>
    <property type="match status" value="1"/>
</dbReference>
<keyword evidence="2 4" id="KW-0808">Transferase</keyword>
<dbReference type="PANTHER" id="PTHR12400">
    <property type="entry name" value="INOSITOL POLYPHOSPHATE KINASE"/>
    <property type="match status" value="1"/>
</dbReference>
<comment type="caution">
    <text evidence="5">The sequence shown here is derived from an EMBL/GenBank/DDBJ whole genome shotgun (WGS) entry which is preliminary data.</text>
</comment>
<dbReference type="EC" id="2.7.-.-" evidence="4"/>
<name>A0A2S4VNW3_9BASI</name>
<accession>A0A2S4VNW3</accession>
<comment type="similarity">
    <text evidence="1 4">Belongs to the inositol phosphokinase (IPK) family.</text>
</comment>
<dbReference type="Gene3D" id="3.30.470.160">
    <property type="entry name" value="Inositol polyphosphate kinase"/>
    <property type="match status" value="1"/>
</dbReference>
<protein>
    <recommendedName>
        <fullName evidence="4">Kinase</fullName>
        <ecNumber evidence="4">2.7.-.-</ecNumber>
    </recommendedName>
</protein>
<proteinExistence type="inferred from homology"/>
<dbReference type="GO" id="GO:0046854">
    <property type="term" value="P:phosphatidylinositol phosphate biosynthetic process"/>
    <property type="evidence" value="ECO:0007669"/>
    <property type="project" value="TreeGrafter"/>
</dbReference>
<keyword evidence="6" id="KW-1185">Reference proteome</keyword>
<reference evidence="5" key="1">
    <citation type="submission" date="2017-12" db="EMBL/GenBank/DDBJ databases">
        <title>Gene loss provides genomic basis for host adaptation in cereal stripe rust fungi.</title>
        <authorList>
            <person name="Xia C."/>
        </authorList>
    </citation>
    <scope>NUCLEOTIDE SEQUENCE [LARGE SCALE GENOMIC DNA]</scope>
    <source>
        <strain evidence="5">93-210</strain>
    </source>
</reference>
<evidence type="ECO:0000313" key="6">
    <source>
        <dbReference type="Proteomes" id="UP000239156"/>
    </source>
</evidence>
<dbReference type="GO" id="GO:0005737">
    <property type="term" value="C:cytoplasm"/>
    <property type="evidence" value="ECO:0007669"/>
    <property type="project" value="TreeGrafter"/>
</dbReference>
<dbReference type="InterPro" id="IPR005522">
    <property type="entry name" value="IPK"/>
</dbReference>
<dbReference type="GO" id="GO:0000824">
    <property type="term" value="F:inositol-1,4,5,6-tetrakisphosphate 3-kinase activity"/>
    <property type="evidence" value="ECO:0007669"/>
    <property type="project" value="TreeGrafter"/>
</dbReference>
<dbReference type="GO" id="GO:0005634">
    <property type="term" value="C:nucleus"/>
    <property type="evidence" value="ECO:0007669"/>
    <property type="project" value="TreeGrafter"/>
</dbReference>
<dbReference type="InterPro" id="IPR038286">
    <property type="entry name" value="IPK_sf"/>
</dbReference>
<dbReference type="GO" id="GO:0008440">
    <property type="term" value="F:inositol-1,4,5-trisphosphate 3-kinase activity"/>
    <property type="evidence" value="ECO:0007669"/>
    <property type="project" value="TreeGrafter"/>
</dbReference>